<dbReference type="Proteomes" id="UP000199199">
    <property type="component" value="Unassembled WGS sequence"/>
</dbReference>
<evidence type="ECO:0000313" key="1">
    <source>
        <dbReference type="EMBL" id="SFT03266.1"/>
    </source>
</evidence>
<name>A0A1I6UP74_9EURY</name>
<dbReference type="AlphaFoldDB" id="A0A1I6UP74"/>
<reference evidence="2" key="1">
    <citation type="submission" date="2016-10" db="EMBL/GenBank/DDBJ databases">
        <authorList>
            <person name="Varghese N."/>
            <person name="Submissions S."/>
        </authorList>
    </citation>
    <scope>NUCLEOTIDE SEQUENCE [LARGE SCALE GENOMIC DNA]</scope>
    <source>
        <strain evidence="2">DSM 22427</strain>
    </source>
</reference>
<evidence type="ECO:0000313" key="2">
    <source>
        <dbReference type="Proteomes" id="UP000199199"/>
    </source>
</evidence>
<proteinExistence type="predicted"/>
<gene>
    <name evidence="1" type="ORF">SAMN04488556_3984</name>
</gene>
<keyword evidence="2" id="KW-1185">Reference proteome</keyword>
<accession>A0A1I6UP74</accession>
<dbReference type="EMBL" id="FOZS01000005">
    <property type="protein sequence ID" value="SFT03266.1"/>
    <property type="molecule type" value="Genomic_DNA"/>
</dbReference>
<protein>
    <submittedName>
        <fullName evidence="1">Uncharacterized protein</fullName>
    </submittedName>
</protein>
<organism evidence="1 2">
    <name type="scientific">Halostagnicola kamekurae</name>
    <dbReference type="NCBI Taxonomy" id="619731"/>
    <lineage>
        <taxon>Archaea</taxon>
        <taxon>Methanobacteriati</taxon>
        <taxon>Methanobacteriota</taxon>
        <taxon>Stenosarchaea group</taxon>
        <taxon>Halobacteria</taxon>
        <taxon>Halobacteriales</taxon>
        <taxon>Natrialbaceae</taxon>
        <taxon>Halostagnicola</taxon>
    </lineage>
</organism>
<sequence length="79" mass="8908">MADLQPSGKVGTIITDPNYQAMTLAEMAILHENLPDMRTDTKGYIASLDKPHLLYQERIGNHETIPLSTNRYHDVFPVV</sequence>